<evidence type="ECO:0000256" key="2">
    <source>
        <dbReference type="ARBA" id="ARBA00022898"/>
    </source>
</evidence>
<dbReference type="InterPro" id="IPR051446">
    <property type="entry name" value="HTH_trans_reg/aminotransferase"/>
</dbReference>
<dbReference type="PANTHER" id="PTHR46577:SF1">
    <property type="entry name" value="HTH-TYPE TRANSCRIPTIONAL REGULATORY PROTEIN GABR"/>
    <property type="match status" value="1"/>
</dbReference>
<keyword evidence="8" id="KW-1185">Reference proteome</keyword>
<dbReference type="InterPro" id="IPR036388">
    <property type="entry name" value="WH-like_DNA-bd_sf"/>
</dbReference>
<sequence>MSWSPTLDDGQPAYLALADAIARDVRRGKLAAGERLPTQRALAGRLGITPGTVARAYLEAERRGLTRAHVGRGAFVRGDGVDAAQADGWLERGLAPESVVDLSLNHPPTGPESGVDTALAEVLSEIASGGGLDALLRLQPARGTARHREIGARWLSERAPDTDPERLVVCSGGQHALAVALGALCRRGDVLLTETLTYPGVLTLAQQLGLQVRAVAQDEYGLRPDALREACARYRPQALYCIPTLQNPTTAVMPAARRDEVAQVLREADVPLVEDDVYGPLFGPEVEPISTRLPELGHLVVNAGKSLAPGLRVGFLHAPRARLPELERLVRDNGWSVAPLMVELVSRWIDDGTAARVTERRRTEAASRIELARRTLGDWSLAAHPRGFHLWLALPDPWNARDFVAAAAERGVRLAPTEAFVAGGPVPRRVRLCLGREPSMESLRGGLERLAGLLSGQ</sequence>
<dbReference type="RefSeq" id="WP_145062158.1">
    <property type="nucleotide sequence ID" value="NZ_CP036287.1"/>
</dbReference>
<keyword evidence="3" id="KW-0805">Transcription regulation</keyword>
<dbReference type="GO" id="GO:0003677">
    <property type="term" value="F:DNA binding"/>
    <property type="evidence" value="ECO:0007669"/>
    <property type="project" value="UniProtKB-KW"/>
</dbReference>
<evidence type="ECO:0000256" key="4">
    <source>
        <dbReference type="ARBA" id="ARBA00023125"/>
    </source>
</evidence>
<evidence type="ECO:0000259" key="6">
    <source>
        <dbReference type="PROSITE" id="PS50949"/>
    </source>
</evidence>
<evidence type="ECO:0000256" key="1">
    <source>
        <dbReference type="ARBA" id="ARBA00005384"/>
    </source>
</evidence>
<evidence type="ECO:0000313" key="7">
    <source>
        <dbReference type="EMBL" id="QDU65490.1"/>
    </source>
</evidence>
<dbReference type="CDD" id="cd00609">
    <property type="entry name" value="AAT_like"/>
    <property type="match status" value="1"/>
</dbReference>
<feature type="domain" description="HTH gntR-type" evidence="6">
    <location>
        <begin position="11"/>
        <end position="79"/>
    </location>
</feature>
<keyword evidence="5" id="KW-0804">Transcription</keyword>
<dbReference type="KEGG" id="pbap:Pla133_05550"/>
<dbReference type="Gene3D" id="3.90.1150.10">
    <property type="entry name" value="Aspartate Aminotransferase, domain 1"/>
    <property type="match status" value="1"/>
</dbReference>
<keyword evidence="4" id="KW-0238">DNA-binding</keyword>
<evidence type="ECO:0000313" key="8">
    <source>
        <dbReference type="Proteomes" id="UP000316921"/>
    </source>
</evidence>
<dbReference type="InterPro" id="IPR000524">
    <property type="entry name" value="Tscrpt_reg_HTH_GntR"/>
</dbReference>
<dbReference type="InterPro" id="IPR015421">
    <property type="entry name" value="PyrdxlP-dep_Trfase_major"/>
</dbReference>
<dbReference type="Proteomes" id="UP000316921">
    <property type="component" value="Chromosome"/>
</dbReference>
<dbReference type="EMBL" id="CP036287">
    <property type="protein sequence ID" value="QDU65490.1"/>
    <property type="molecule type" value="Genomic_DNA"/>
</dbReference>
<dbReference type="InterPro" id="IPR036390">
    <property type="entry name" value="WH_DNA-bd_sf"/>
</dbReference>
<comment type="similarity">
    <text evidence="1">In the C-terminal section; belongs to the class-I pyridoxal-phosphate-dependent aminotransferase family.</text>
</comment>
<dbReference type="Pfam" id="PF00392">
    <property type="entry name" value="GntR"/>
    <property type="match status" value="1"/>
</dbReference>
<dbReference type="GO" id="GO:0003700">
    <property type="term" value="F:DNA-binding transcription factor activity"/>
    <property type="evidence" value="ECO:0007669"/>
    <property type="project" value="InterPro"/>
</dbReference>
<proteinExistence type="inferred from homology"/>
<dbReference type="AlphaFoldDB" id="A0A518BES9"/>
<gene>
    <name evidence="7" type="primary">yjiR</name>
    <name evidence="7" type="ORF">Pla133_05550</name>
</gene>
<dbReference type="GO" id="GO:0030170">
    <property type="term" value="F:pyridoxal phosphate binding"/>
    <property type="evidence" value="ECO:0007669"/>
    <property type="project" value="InterPro"/>
</dbReference>
<dbReference type="CDD" id="cd07377">
    <property type="entry name" value="WHTH_GntR"/>
    <property type="match status" value="1"/>
</dbReference>
<dbReference type="PROSITE" id="PS50949">
    <property type="entry name" value="HTH_GNTR"/>
    <property type="match status" value="1"/>
</dbReference>
<name>A0A518BES9_9BACT</name>
<keyword evidence="2" id="KW-0663">Pyridoxal phosphate</keyword>
<dbReference type="Gene3D" id="1.10.10.10">
    <property type="entry name" value="Winged helix-like DNA-binding domain superfamily/Winged helix DNA-binding domain"/>
    <property type="match status" value="1"/>
</dbReference>
<dbReference type="Pfam" id="PF00155">
    <property type="entry name" value="Aminotran_1_2"/>
    <property type="match status" value="1"/>
</dbReference>
<dbReference type="Gene3D" id="3.40.640.10">
    <property type="entry name" value="Type I PLP-dependent aspartate aminotransferase-like (Major domain)"/>
    <property type="match status" value="1"/>
</dbReference>
<dbReference type="InterPro" id="IPR004839">
    <property type="entry name" value="Aminotransferase_I/II_large"/>
</dbReference>
<accession>A0A518BES9</accession>
<dbReference type="PANTHER" id="PTHR46577">
    <property type="entry name" value="HTH-TYPE TRANSCRIPTIONAL REGULATORY PROTEIN GABR"/>
    <property type="match status" value="1"/>
</dbReference>
<evidence type="ECO:0000256" key="5">
    <source>
        <dbReference type="ARBA" id="ARBA00023163"/>
    </source>
</evidence>
<dbReference type="SUPFAM" id="SSF53383">
    <property type="entry name" value="PLP-dependent transferases"/>
    <property type="match status" value="1"/>
</dbReference>
<dbReference type="SUPFAM" id="SSF46785">
    <property type="entry name" value="Winged helix' DNA-binding domain"/>
    <property type="match status" value="1"/>
</dbReference>
<dbReference type="InterPro" id="IPR015424">
    <property type="entry name" value="PyrdxlP-dep_Trfase"/>
</dbReference>
<reference evidence="7 8" key="1">
    <citation type="submission" date="2019-02" db="EMBL/GenBank/DDBJ databases">
        <title>Deep-cultivation of Planctomycetes and their phenomic and genomic characterization uncovers novel biology.</title>
        <authorList>
            <person name="Wiegand S."/>
            <person name="Jogler M."/>
            <person name="Boedeker C."/>
            <person name="Pinto D."/>
            <person name="Vollmers J."/>
            <person name="Rivas-Marin E."/>
            <person name="Kohn T."/>
            <person name="Peeters S.H."/>
            <person name="Heuer A."/>
            <person name="Rast P."/>
            <person name="Oberbeckmann S."/>
            <person name="Bunk B."/>
            <person name="Jeske O."/>
            <person name="Meyerdierks A."/>
            <person name="Storesund J.E."/>
            <person name="Kallscheuer N."/>
            <person name="Luecker S."/>
            <person name="Lage O.M."/>
            <person name="Pohl T."/>
            <person name="Merkel B.J."/>
            <person name="Hornburger P."/>
            <person name="Mueller R.-W."/>
            <person name="Bruemmer F."/>
            <person name="Labrenz M."/>
            <person name="Spormann A.M."/>
            <person name="Op den Camp H."/>
            <person name="Overmann J."/>
            <person name="Amann R."/>
            <person name="Jetten M.S.M."/>
            <person name="Mascher T."/>
            <person name="Medema M.H."/>
            <person name="Devos D.P."/>
            <person name="Kaster A.-K."/>
            <person name="Ovreas L."/>
            <person name="Rohde M."/>
            <person name="Galperin M.Y."/>
            <person name="Jogler C."/>
        </authorList>
    </citation>
    <scope>NUCLEOTIDE SEQUENCE [LARGE SCALE GENOMIC DNA]</scope>
    <source>
        <strain evidence="7 8">Pla133</strain>
    </source>
</reference>
<protein>
    <submittedName>
        <fullName evidence="7">Putative HTH-type transcriptional regulator YjiR</fullName>
    </submittedName>
</protein>
<organism evidence="7 8">
    <name type="scientific">Engelhardtia mirabilis</name>
    <dbReference type="NCBI Taxonomy" id="2528011"/>
    <lineage>
        <taxon>Bacteria</taxon>
        <taxon>Pseudomonadati</taxon>
        <taxon>Planctomycetota</taxon>
        <taxon>Planctomycetia</taxon>
        <taxon>Planctomycetia incertae sedis</taxon>
        <taxon>Engelhardtia</taxon>
    </lineage>
</organism>
<dbReference type="SMART" id="SM00345">
    <property type="entry name" value="HTH_GNTR"/>
    <property type="match status" value="1"/>
</dbReference>
<dbReference type="InterPro" id="IPR015422">
    <property type="entry name" value="PyrdxlP-dep_Trfase_small"/>
</dbReference>
<evidence type="ECO:0000256" key="3">
    <source>
        <dbReference type="ARBA" id="ARBA00023015"/>
    </source>
</evidence>